<keyword evidence="3" id="KW-1185">Reference proteome</keyword>
<dbReference type="OrthoDB" id="347771at2759"/>
<feature type="compositionally biased region" description="Basic and acidic residues" evidence="1">
    <location>
        <begin position="132"/>
        <end position="142"/>
    </location>
</feature>
<dbReference type="Proteomes" id="UP000018201">
    <property type="component" value="Unassembled WGS sequence"/>
</dbReference>
<reference evidence="2" key="1">
    <citation type="submission" date="2013-10" db="EMBL/GenBank/DDBJ databases">
        <title>Genomic analysis of the causative agents of coccidiosis in chickens.</title>
        <authorList>
            <person name="Reid A.J."/>
            <person name="Blake D."/>
            <person name="Billington K."/>
            <person name="Browne H."/>
            <person name="Dunn M."/>
            <person name="Hung S."/>
            <person name="Kawahara F."/>
            <person name="Miranda-Saavedra D."/>
            <person name="Mourier T."/>
            <person name="Nagra H."/>
            <person name="Otto T.D."/>
            <person name="Rawlings N."/>
            <person name="Sanchez A."/>
            <person name="Sanders M."/>
            <person name="Subramaniam C."/>
            <person name="Tay Y."/>
            <person name="Dear P."/>
            <person name="Doerig C."/>
            <person name="Gruber A."/>
            <person name="Parkinson J."/>
            <person name="Shirley M."/>
            <person name="Wan K.L."/>
            <person name="Berriman M."/>
            <person name="Tomley F."/>
            <person name="Pain A."/>
        </authorList>
    </citation>
    <scope>NUCLEOTIDE SEQUENCE [LARGE SCALE GENOMIC DNA]</scope>
    <source>
        <strain evidence="2">Houghton</strain>
    </source>
</reference>
<proteinExistence type="predicted"/>
<sequence>MGPLLPAVRAIGDIFKPIISGSNLEQDLEDIMAALNETSHNPFETSHNPFFLFGLDDTPPKTAPPAATHSKRHSVVPQRQQLNASKGQHTSSHTSQPKKKGSSIGPLRGLFGQDQGASATPSGPAEGVPPRRTPEREHHAGQSDEEEEESLWRQWNNEDLELL</sequence>
<name>U6H3S9_9EIME</name>
<organism evidence="2 3">
    <name type="scientific">Eimeria praecox</name>
    <dbReference type="NCBI Taxonomy" id="51316"/>
    <lineage>
        <taxon>Eukaryota</taxon>
        <taxon>Sar</taxon>
        <taxon>Alveolata</taxon>
        <taxon>Apicomplexa</taxon>
        <taxon>Conoidasida</taxon>
        <taxon>Coccidia</taxon>
        <taxon>Eucoccidiorida</taxon>
        <taxon>Eimeriorina</taxon>
        <taxon>Eimeriidae</taxon>
        <taxon>Eimeria</taxon>
    </lineage>
</organism>
<feature type="region of interest" description="Disordered" evidence="1">
    <location>
        <begin position="51"/>
        <end position="163"/>
    </location>
</feature>
<gene>
    <name evidence="2" type="ORF">EPH_0005020</name>
</gene>
<evidence type="ECO:0000256" key="1">
    <source>
        <dbReference type="SAM" id="MobiDB-lite"/>
    </source>
</evidence>
<reference evidence="2" key="2">
    <citation type="submission" date="2013-10" db="EMBL/GenBank/DDBJ databases">
        <authorList>
            <person name="Aslett M."/>
        </authorList>
    </citation>
    <scope>NUCLEOTIDE SEQUENCE [LARGE SCALE GENOMIC DNA]</scope>
    <source>
        <strain evidence="2">Houghton</strain>
    </source>
</reference>
<evidence type="ECO:0000313" key="2">
    <source>
        <dbReference type="EMBL" id="CDI87090.1"/>
    </source>
</evidence>
<accession>U6H3S9</accession>
<protein>
    <submittedName>
        <fullName evidence="2">Uncharacterized protein</fullName>
    </submittedName>
</protein>
<evidence type="ECO:0000313" key="3">
    <source>
        <dbReference type="Proteomes" id="UP000018201"/>
    </source>
</evidence>
<dbReference type="AlphaFoldDB" id="U6H3S9"/>
<dbReference type="VEuPathDB" id="ToxoDB:EPH_0005020"/>
<feature type="compositionally biased region" description="Polar residues" evidence="1">
    <location>
        <begin position="77"/>
        <end position="95"/>
    </location>
</feature>
<dbReference type="EMBL" id="HG696711">
    <property type="protein sequence ID" value="CDI87090.1"/>
    <property type="molecule type" value="Genomic_DNA"/>
</dbReference>